<comment type="caution">
    <text evidence="1">The sequence shown here is derived from an EMBL/GenBank/DDBJ whole genome shotgun (WGS) entry which is preliminary data.</text>
</comment>
<reference evidence="1 2" key="1">
    <citation type="submission" date="2017-09" db="EMBL/GenBank/DDBJ databases">
        <title>Depth-based differentiation of microbial function through sediment-hosted aquifers and enrichment of novel symbionts in the deep terrestrial subsurface.</title>
        <authorList>
            <person name="Probst A.J."/>
            <person name="Ladd B."/>
            <person name="Jarett J.K."/>
            <person name="Geller-Mcgrath D.E."/>
            <person name="Sieber C.M."/>
            <person name="Emerson J.B."/>
            <person name="Anantharaman K."/>
            <person name="Thomas B.C."/>
            <person name="Malmstrom R."/>
            <person name="Stieglmeier M."/>
            <person name="Klingl A."/>
            <person name="Woyke T."/>
            <person name="Ryan C.M."/>
            <person name="Banfield J.F."/>
        </authorList>
    </citation>
    <scope>NUCLEOTIDE SEQUENCE [LARGE SCALE GENOMIC DNA]</scope>
    <source>
        <strain evidence="1">CG23_combo_of_CG06-09_8_20_14_all_37_87_8</strain>
    </source>
</reference>
<evidence type="ECO:0000313" key="2">
    <source>
        <dbReference type="Proteomes" id="UP000230447"/>
    </source>
</evidence>
<proteinExistence type="predicted"/>
<name>A0A2G9ZFA0_9BACT</name>
<organism evidence="1 2">
    <name type="scientific">bacterium (Candidatus Gribaldobacteria) CG23_combo_of_CG06-09_8_20_14_all_37_87_8</name>
    <dbReference type="NCBI Taxonomy" id="2014278"/>
    <lineage>
        <taxon>Bacteria</taxon>
        <taxon>Candidatus Gribaldobacteria</taxon>
    </lineage>
</organism>
<gene>
    <name evidence="1" type="ORF">COX24_01315</name>
</gene>
<evidence type="ECO:0000313" key="1">
    <source>
        <dbReference type="EMBL" id="PIP31859.1"/>
    </source>
</evidence>
<accession>A0A2G9ZFA0</accession>
<dbReference type="Proteomes" id="UP000230447">
    <property type="component" value="Unassembled WGS sequence"/>
</dbReference>
<dbReference type="EMBL" id="PCSB01000026">
    <property type="protein sequence ID" value="PIP31859.1"/>
    <property type="molecule type" value="Genomic_DNA"/>
</dbReference>
<protein>
    <submittedName>
        <fullName evidence="1">Uncharacterized protein</fullName>
    </submittedName>
</protein>
<feature type="non-terminal residue" evidence="1">
    <location>
        <position position="1614"/>
    </location>
</feature>
<sequence length="1614" mass="181221">MLFKSKNKIKSAIVTVVLFSLTLQMIPAPQRAMAFDFGEFLDKIFQKVQIPNEFELTERGGLKLGTETRNYLGMFDCMFKQSLDGSIGFCGCDSSFHCGYTNAYKYTPKASCASEWKPGDVCISPFSTFKLGEWQTDLTEQTEFGRALAVPQPKAPRECQLKIPLPEDDFSMSVEEKSAHQAACNYFIALEQAAAQEVFAVKKMYNNTDPLSDCFFLRNCKSNCSLRFGEVRYDITVLDILKFLIPGGVFTYIQQIMTIVSTIQKIARIASTIKGVLVDGALVLNDIYDIVQNFSSLASAWENMGLKWKDALSVITGPIGWAINQERLKKGYDGFLGLIQNFSNNMVEYSGAKTQALQVADQSVKDLTAIISEGKPDETNPSKGIAGFKNEPEIGFLFATDKAGKNGKDNYDKRVMFDGIIKDYQNAFISIRGLLNNISAIGDVVGTQSITERRNIANDQCFDWFKVFCTCHSNDKCRNLNNDFDFDGYWLKNRNMTFLNFLKKHPAFEQDLNESKVQKCEQCWNQYDSCMNQYCSEGVSPDEVRFVAFDTNNPNSNHTVALICDPTVNSECEYADNITKEARETAKKVAPELNCSSYACIVDQNNRYIPKGVVVSGETKLWFNEMKTSFGEVQRLASLFSVFDVGYVQGKINNALSFVPDYKNEDKGINIPKGVYLFNELNYSKAPWRVFWEDLSMATAGLSATEFYDKTNIKSKFYWGDDGKADMEQRHRNAISYVVSAIPSFVFIAFLDESFAKFNYKFDEGKYDSAVDRALCNPPAPNFQQQCFLTISFNPVVNQFKIEKNGDFSCPFILPQHVQQCLLDIREFLQERTVFSAGLISNWEKSVTTTAASLNITLGALQGDAPVNSKTPLERFWNSANWCTNDVNSCYGGWKSKFETSYKSELAELPDWDGRIEAFFRNALPVDGPTSNIENIAEAITDFNLSPENSILVYYIIKARQYFQDLADTNNANGFEARIDAIMLALKCGQGGTNCDQMCSNFERDCFQGCDNLNNSITYNECKDVCNQPSLASFMPRLRTVIYSACDDVCFDRCDDRGCNQNDCESACEEGQKKCAFECPSMFFDQAGGDNNETCQKLQELKQKIDDFFASKDYQNFDDYLNQAKNILRKIQTAWETPLKAGNPAQIARGYLEKIISLIYWSRMLVEDNRDETCLRLLKDDPAWEAPVPKIIDLIGKVNSIIHDIMELIYDPALQALQASDKEKLQKIADDLQEPATLVQTNILDEINNKVGTDYGKTCDDSPTRTDFLNSVTCFEQKKSKRSLCQVLSFLDVMDILFASQEKITETKQAIEVLKPQIKMEFNQAGITDRKAIEMMKGDPLGKFPFWEKDGNGIKIAGVPIKGFADFKKAVDLNPIAFLQGAYKAISDNLIEIALEHNYYYKIESNGAKKKVAIFPRNPDLATFASFGSIPNVQKETRAGLLLEAKALIADDDVFGGNARVDEDRRIDYGSALDHFRTQNIVDLGRRVFGDNNLTTACKLISPILQSDPRDTLAMCETRAADLITLVPAEQKALEVKCKNLLNVDLSILDRQPDDIQTEIDRLNKQRIKAGVGDIACPDKCPSGANLQNTTCQNGLTCADTGNYLLAASCFTCP</sequence>